<dbReference type="SMART" id="SM00054">
    <property type="entry name" value="EFh"/>
    <property type="match status" value="3"/>
</dbReference>
<dbReference type="PROSITE" id="PS51257">
    <property type="entry name" value="PROKAR_LIPOPROTEIN"/>
    <property type="match status" value="1"/>
</dbReference>
<dbReference type="Gene3D" id="1.10.238.10">
    <property type="entry name" value="EF-hand"/>
    <property type="match status" value="2"/>
</dbReference>
<comment type="similarity">
    <text evidence="1">Belongs to the CREC family.</text>
</comment>
<evidence type="ECO:0000313" key="13">
    <source>
        <dbReference type="EMBL" id="CAK8690888.1"/>
    </source>
</evidence>
<reference evidence="13 14" key="1">
    <citation type="submission" date="2024-02" db="EMBL/GenBank/DDBJ databases">
        <authorList>
            <person name="Daric V."/>
            <person name="Darras S."/>
        </authorList>
    </citation>
    <scope>NUCLEOTIDE SEQUENCE [LARGE SCALE GENOMIC DNA]</scope>
</reference>
<evidence type="ECO:0000256" key="6">
    <source>
        <dbReference type="ARBA" id="ARBA00023034"/>
    </source>
</evidence>
<evidence type="ECO:0000256" key="4">
    <source>
        <dbReference type="ARBA" id="ARBA00022737"/>
    </source>
</evidence>
<feature type="domain" description="EF-hand" evidence="12">
    <location>
        <begin position="106"/>
        <end position="141"/>
    </location>
</feature>
<evidence type="ECO:0000256" key="10">
    <source>
        <dbReference type="ARBA" id="ARBA00031511"/>
    </source>
</evidence>
<name>A0ABP0GIS4_CLALP</name>
<dbReference type="PROSITE" id="PS00018">
    <property type="entry name" value="EF_HAND_1"/>
    <property type="match status" value="4"/>
</dbReference>
<evidence type="ECO:0000256" key="5">
    <source>
        <dbReference type="ARBA" id="ARBA00022837"/>
    </source>
</evidence>
<gene>
    <name evidence="13" type="ORF">CVLEPA_LOCUS23444</name>
</gene>
<keyword evidence="14" id="KW-1185">Reference proteome</keyword>
<evidence type="ECO:0000256" key="3">
    <source>
        <dbReference type="ARBA" id="ARBA00022729"/>
    </source>
</evidence>
<feature type="domain" description="EF-hand" evidence="12">
    <location>
        <begin position="145"/>
        <end position="180"/>
    </location>
</feature>
<keyword evidence="5" id="KW-0106">Calcium</keyword>
<dbReference type="EMBL" id="CAWYQH010000119">
    <property type="protein sequence ID" value="CAK8690888.1"/>
    <property type="molecule type" value="Genomic_DNA"/>
</dbReference>
<dbReference type="InterPro" id="IPR027240">
    <property type="entry name" value="CAB45_EFh"/>
</dbReference>
<evidence type="ECO:0000256" key="2">
    <source>
        <dbReference type="ARBA" id="ARBA00022723"/>
    </source>
</evidence>
<dbReference type="PANTHER" id="PTHR10827">
    <property type="entry name" value="RETICULOCALBIN"/>
    <property type="match status" value="1"/>
</dbReference>
<accession>A0ABP0GIS4</accession>
<dbReference type="Pfam" id="PF13202">
    <property type="entry name" value="EF-hand_5"/>
    <property type="match status" value="2"/>
</dbReference>
<evidence type="ECO:0000259" key="12">
    <source>
        <dbReference type="PROSITE" id="PS50222"/>
    </source>
</evidence>
<dbReference type="Proteomes" id="UP001642483">
    <property type="component" value="Unassembled WGS sequence"/>
</dbReference>
<organism evidence="13 14">
    <name type="scientific">Clavelina lepadiformis</name>
    <name type="common">Light-bulb sea squirt</name>
    <name type="synonym">Ascidia lepadiformis</name>
    <dbReference type="NCBI Taxonomy" id="159417"/>
    <lineage>
        <taxon>Eukaryota</taxon>
        <taxon>Metazoa</taxon>
        <taxon>Chordata</taxon>
        <taxon>Tunicata</taxon>
        <taxon>Ascidiacea</taxon>
        <taxon>Aplousobranchia</taxon>
        <taxon>Clavelinidae</taxon>
        <taxon>Clavelina</taxon>
    </lineage>
</organism>
<dbReference type="InterPro" id="IPR002048">
    <property type="entry name" value="EF_hand_dom"/>
</dbReference>
<keyword evidence="2" id="KW-0479">Metal-binding</keyword>
<dbReference type="PANTHER" id="PTHR10827:SF98">
    <property type="entry name" value="45 KDA CALCIUM-BINDING PROTEIN"/>
    <property type="match status" value="1"/>
</dbReference>
<keyword evidence="7" id="KW-0325">Glycoprotein</keyword>
<evidence type="ECO:0000256" key="7">
    <source>
        <dbReference type="ARBA" id="ARBA00023180"/>
    </source>
</evidence>
<evidence type="ECO:0000256" key="8">
    <source>
        <dbReference type="ARBA" id="ARBA00023769"/>
    </source>
</evidence>
<evidence type="ECO:0000256" key="1">
    <source>
        <dbReference type="ARBA" id="ARBA00006431"/>
    </source>
</evidence>
<feature type="signal peptide" evidence="11">
    <location>
        <begin position="1"/>
        <end position="20"/>
    </location>
</feature>
<dbReference type="PROSITE" id="PS50222">
    <property type="entry name" value="EF_HAND_2"/>
    <property type="match status" value="2"/>
</dbReference>
<keyword evidence="3 11" id="KW-0732">Signal</keyword>
<keyword evidence="6" id="KW-0333">Golgi apparatus</keyword>
<protein>
    <recommendedName>
        <fullName evidence="9">45 kDa calcium-binding protein</fullName>
    </recommendedName>
    <alternativeName>
        <fullName evidence="10">Stromal cell-derived factor 4</fullName>
    </alternativeName>
</protein>
<comment type="caution">
    <text evidence="13">The sequence shown here is derived from an EMBL/GenBank/DDBJ whole genome shotgun (WGS) entry which is preliminary data.</text>
</comment>
<evidence type="ECO:0000256" key="11">
    <source>
        <dbReference type="SAM" id="SignalP"/>
    </source>
</evidence>
<dbReference type="SUPFAM" id="SSF47473">
    <property type="entry name" value="EF-hand"/>
    <property type="match status" value="2"/>
</dbReference>
<dbReference type="InterPro" id="IPR011992">
    <property type="entry name" value="EF-hand-dom_pair"/>
</dbReference>
<sequence>MTELQKSFVICLLFVYSCHAKSILMIKDKKVPKAENDADVDVQVIDPNLSIKEAVFDDPDVDIAPPKHLDAVKIARDGHINSNFHKEVFLGEDIANFENGNYELKQQKNRLIKIFETIDANKDKTLDVDELAAWVLQKTREHFKEAKQGNKEKFDKLDGDHDGHLTWNEYLTEFLGQRGFDKGDVANKLANKIKVDVTEELKDDIEDIKDKWLQAAGDNDDWQSLNADEFLDFQHPETSRGMLAFLVRDFLDDVDINGDEIITVHEYMAIPSDVDVDQESDIWAVERREEFRNVIDQDHDGNVTKIELEQFLDPLSESMSEQEARQLISFGDEDGNGLLSLDELLENSEFYTGSKLYNYARSVHEDL</sequence>
<evidence type="ECO:0000256" key="9">
    <source>
        <dbReference type="ARBA" id="ARBA00023817"/>
    </source>
</evidence>
<dbReference type="InterPro" id="IPR018247">
    <property type="entry name" value="EF_Hand_1_Ca_BS"/>
</dbReference>
<evidence type="ECO:0000313" key="14">
    <source>
        <dbReference type="Proteomes" id="UP001642483"/>
    </source>
</evidence>
<keyword evidence="4" id="KW-0677">Repeat</keyword>
<proteinExistence type="inferred from homology"/>
<comment type="subcellular location">
    <subcellularLocation>
        <location evidence="8">Golgi apparatus lumen</location>
    </subcellularLocation>
</comment>
<feature type="chain" id="PRO_5046572868" description="45 kDa calcium-binding protein" evidence="11">
    <location>
        <begin position="21"/>
        <end position="367"/>
    </location>
</feature>
<dbReference type="CDD" id="cd16225">
    <property type="entry name" value="EFh_CREC_cab45"/>
    <property type="match status" value="1"/>
</dbReference>